<dbReference type="PANTHER" id="PTHR46268:SF6">
    <property type="entry name" value="UNIVERSAL STRESS PROTEIN UP12"/>
    <property type="match status" value="1"/>
</dbReference>
<dbReference type="AlphaFoldDB" id="A0A378SDZ3"/>
<evidence type="ECO:0000313" key="3">
    <source>
        <dbReference type="EMBL" id="STZ41049.1"/>
    </source>
</evidence>
<dbReference type="Proteomes" id="UP000254291">
    <property type="component" value="Unassembled WGS sequence"/>
</dbReference>
<dbReference type="InterPro" id="IPR006016">
    <property type="entry name" value="UspA"/>
</dbReference>
<evidence type="ECO:0000259" key="2">
    <source>
        <dbReference type="Pfam" id="PF00582"/>
    </source>
</evidence>
<dbReference type="RefSeq" id="WP_011891417.1">
    <property type="nucleotide sequence ID" value="NZ_JACKST010000057.1"/>
</dbReference>
<dbReference type="OMA" id="KHCHRPV"/>
<evidence type="ECO:0000256" key="1">
    <source>
        <dbReference type="ARBA" id="ARBA00008791"/>
    </source>
</evidence>
<protein>
    <submittedName>
        <fullName evidence="3">UspA domain-containing protein</fullName>
    </submittedName>
</protein>
<dbReference type="PANTHER" id="PTHR46268">
    <property type="entry name" value="STRESS RESPONSE PROTEIN NHAX"/>
    <property type="match status" value="1"/>
</dbReference>
<accession>A0A378SDZ3</accession>
<dbReference type="Gene3D" id="3.40.50.620">
    <property type="entry name" value="HUPs"/>
    <property type="match status" value="1"/>
</dbReference>
<dbReference type="Pfam" id="PF00582">
    <property type="entry name" value="Usp"/>
    <property type="match status" value="1"/>
</dbReference>
<feature type="domain" description="UspA" evidence="2">
    <location>
        <begin position="13"/>
        <end position="158"/>
    </location>
</feature>
<name>A0A378SDZ3_9MYCO</name>
<gene>
    <name evidence="3" type="ORF">NCTC10742_00249</name>
</gene>
<dbReference type="InterPro" id="IPR006015">
    <property type="entry name" value="Universal_stress_UspA"/>
</dbReference>
<reference evidence="3 4" key="1">
    <citation type="submission" date="2018-06" db="EMBL/GenBank/DDBJ databases">
        <authorList>
            <consortium name="Pathogen Informatics"/>
            <person name="Doyle S."/>
        </authorList>
    </citation>
    <scope>NUCLEOTIDE SEQUENCE [LARGE SCALE GENOMIC DNA]</scope>
    <source>
        <strain evidence="3 4">NCTC10742</strain>
    </source>
</reference>
<comment type="similarity">
    <text evidence="1">Belongs to the universal stress protein A family.</text>
</comment>
<dbReference type="SUPFAM" id="SSF52402">
    <property type="entry name" value="Adenine nucleotide alpha hydrolases-like"/>
    <property type="match status" value="1"/>
</dbReference>
<dbReference type="InterPro" id="IPR014729">
    <property type="entry name" value="Rossmann-like_a/b/a_fold"/>
</dbReference>
<evidence type="ECO:0000313" key="4">
    <source>
        <dbReference type="Proteomes" id="UP000254291"/>
    </source>
</evidence>
<proteinExistence type="inferred from homology"/>
<dbReference type="EMBL" id="UGQM01000001">
    <property type="protein sequence ID" value="STZ41049.1"/>
    <property type="molecule type" value="Genomic_DNA"/>
</dbReference>
<sequence>MTSPVPTDKKTVIVIAFDGSPTARRAVAYAARFLTADRAVVLTAWTPLNRGTDPQDYDYDLDGPPDPRDEELDIALAEAQRINDEGVELAVAAGLPAEPMRRAVTFTVWQAIIEAADELDADLIVTGTRATTGFRSLIQSSVADHVLRRGHRPVLIVPPEP</sequence>
<organism evidence="3 4">
    <name type="scientific">Mycolicibacterium gilvum</name>
    <dbReference type="NCBI Taxonomy" id="1804"/>
    <lineage>
        <taxon>Bacteria</taxon>
        <taxon>Bacillati</taxon>
        <taxon>Actinomycetota</taxon>
        <taxon>Actinomycetes</taxon>
        <taxon>Mycobacteriales</taxon>
        <taxon>Mycobacteriaceae</taxon>
        <taxon>Mycolicibacterium</taxon>
    </lineage>
</organism>
<dbReference type="PRINTS" id="PR01438">
    <property type="entry name" value="UNVRSLSTRESS"/>
</dbReference>